<reference evidence="1 2" key="1">
    <citation type="submission" date="2017-10" db="EMBL/GenBank/DDBJ databases">
        <title>Comparative genomics in systemic dimorphic fungi from Ajellomycetaceae.</title>
        <authorList>
            <person name="Munoz J.F."/>
            <person name="Mcewen J.G."/>
            <person name="Clay O.K."/>
            <person name="Cuomo C.A."/>
        </authorList>
    </citation>
    <scope>NUCLEOTIDE SEQUENCE [LARGE SCALE GENOMIC DNA]</scope>
    <source>
        <strain evidence="1 2">UAMH7299</strain>
    </source>
</reference>
<protein>
    <submittedName>
        <fullName evidence="1">Uncharacterized protein</fullName>
    </submittedName>
</protein>
<name>A0A2B7XSY3_POLH7</name>
<gene>
    <name evidence="1" type="ORF">AJ80_06874</name>
</gene>
<sequence length="93" mass="10726">MATDKVREHLPTLRGVRLVSQEVRPGLEDQWTLAVLSTFLHDHNDDDDSPNNKKKKAKPFADPKWWELGDAICTWKNFLHNYEGTIISTNINP</sequence>
<keyword evidence="2" id="KW-1185">Reference proteome</keyword>
<dbReference type="AlphaFoldDB" id="A0A2B7XSY3"/>
<organism evidence="1 2">
    <name type="scientific">Polytolypa hystricis (strain UAMH7299)</name>
    <dbReference type="NCBI Taxonomy" id="1447883"/>
    <lineage>
        <taxon>Eukaryota</taxon>
        <taxon>Fungi</taxon>
        <taxon>Dikarya</taxon>
        <taxon>Ascomycota</taxon>
        <taxon>Pezizomycotina</taxon>
        <taxon>Eurotiomycetes</taxon>
        <taxon>Eurotiomycetidae</taxon>
        <taxon>Onygenales</taxon>
        <taxon>Onygenales incertae sedis</taxon>
        <taxon>Polytolypa</taxon>
    </lineage>
</organism>
<accession>A0A2B7XSY3</accession>
<evidence type="ECO:0000313" key="1">
    <source>
        <dbReference type="EMBL" id="PGH12055.1"/>
    </source>
</evidence>
<comment type="caution">
    <text evidence="1">The sequence shown here is derived from an EMBL/GenBank/DDBJ whole genome shotgun (WGS) entry which is preliminary data.</text>
</comment>
<dbReference type="EMBL" id="PDNA01000123">
    <property type="protein sequence ID" value="PGH12055.1"/>
    <property type="molecule type" value="Genomic_DNA"/>
</dbReference>
<dbReference type="Proteomes" id="UP000224634">
    <property type="component" value="Unassembled WGS sequence"/>
</dbReference>
<proteinExistence type="predicted"/>
<evidence type="ECO:0000313" key="2">
    <source>
        <dbReference type="Proteomes" id="UP000224634"/>
    </source>
</evidence>